<evidence type="ECO:0000313" key="10">
    <source>
        <dbReference type="Proteomes" id="UP000248146"/>
    </source>
</evidence>
<dbReference type="GO" id="GO:0005829">
    <property type="term" value="C:cytosol"/>
    <property type="evidence" value="ECO:0007669"/>
    <property type="project" value="TreeGrafter"/>
</dbReference>
<evidence type="ECO:0000256" key="5">
    <source>
        <dbReference type="ARBA" id="ARBA00023163"/>
    </source>
</evidence>
<evidence type="ECO:0000256" key="2">
    <source>
        <dbReference type="ARBA" id="ARBA00023012"/>
    </source>
</evidence>
<dbReference type="RefSeq" id="WP_110683257.1">
    <property type="nucleotide sequence ID" value="NZ_QJRX01000007.1"/>
</dbReference>
<feature type="domain" description="Response regulatory" evidence="7">
    <location>
        <begin position="2"/>
        <end position="118"/>
    </location>
</feature>
<evidence type="ECO:0000256" key="6">
    <source>
        <dbReference type="PROSITE-ProRule" id="PRU00169"/>
    </source>
</evidence>
<dbReference type="OrthoDB" id="2085719at2"/>
<keyword evidence="4" id="KW-0238">DNA-binding</keyword>
<dbReference type="GO" id="GO:0006355">
    <property type="term" value="P:regulation of DNA-templated transcription"/>
    <property type="evidence" value="ECO:0007669"/>
    <property type="project" value="TreeGrafter"/>
</dbReference>
<accession>A0A2V4KX03</accession>
<protein>
    <submittedName>
        <fullName evidence="9">Response regulator</fullName>
    </submittedName>
</protein>
<evidence type="ECO:0000256" key="3">
    <source>
        <dbReference type="ARBA" id="ARBA00023015"/>
    </source>
</evidence>
<dbReference type="SUPFAM" id="SSF52172">
    <property type="entry name" value="CheY-like"/>
    <property type="match status" value="1"/>
</dbReference>
<dbReference type="GO" id="GO:0000976">
    <property type="term" value="F:transcription cis-regulatory region binding"/>
    <property type="evidence" value="ECO:0007669"/>
    <property type="project" value="TreeGrafter"/>
</dbReference>
<name>A0A2V4KX03_AQUAC</name>
<proteinExistence type="predicted"/>
<evidence type="ECO:0000259" key="7">
    <source>
        <dbReference type="PROSITE" id="PS50110"/>
    </source>
</evidence>
<dbReference type="PROSITE" id="PS51833">
    <property type="entry name" value="HDOD"/>
    <property type="match status" value="1"/>
</dbReference>
<dbReference type="InterPro" id="IPR011006">
    <property type="entry name" value="CheY-like_superfamily"/>
</dbReference>
<keyword evidence="3" id="KW-0805">Transcription regulation</keyword>
<dbReference type="CDD" id="cd00156">
    <property type="entry name" value="REC"/>
    <property type="match status" value="1"/>
</dbReference>
<dbReference type="Gene3D" id="3.40.50.2300">
    <property type="match status" value="1"/>
</dbReference>
<keyword evidence="2" id="KW-0902">Two-component regulatory system</keyword>
<dbReference type="GO" id="GO:0032993">
    <property type="term" value="C:protein-DNA complex"/>
    <property type="evidence" value="ECO:0007669"/>
    <property type="project" value="TreeGrafter"/>
</dbReference>
<dbReference type="Pfam" id="PF00072">
    <property type="entry name" value="Response_reg"/>
    <property type="match status" value="1"/>
</dbReference>
<reference evidence="9 10" key="1">
    <citation type="submission" date="2018-06" db="EMBL/GenBank/DDBJ databases">
        <title>Pseudomonas diversity within urban Lake Michigan freshwaters.</title>
        <authorList>
            <person name="Batrich M."/>
            <person name="Hatzopoulos T."/>
            <person name="Putonti C."/>
        </authorList>
    </citation>
    <scope>NUCLEOTIDE SEQUENCE [LARGE SCALE GENOMIC DNA]</scope>
    <source>
        <strain evidence="9 10">MB-090714</strain>
    </source>
</reference>
<dbReference type="Proteomes" id="UP000248146">
    <property type="component" value="Unassembled WGS sequence"/>
</dbReference>
<dbReference type="Pfam" id="PF08668">
    <property type="entry name" value="HDOD"/>
    <property type="match status" value="1"/>
</dbReference>
<evidence type="ECO:0000313" key="9">
    <source>
        <dbReference type="EMBL" id="PYC22724.1"/>
    </source>
</evidence>
<keyword evidence="5" id="KW-0804">Transcription</keyword>
<feature type="domain" description="HDOD" evidence="8">
    <location>
        <begin position="148"/>
        <end position="337"/>
    </location>
</feature>
<sequence>MRVMIVDDDPWLADLLKQLVFSARPAAAVDCFGDAQSAFDAWQRSRYQLVLADWNLPDDSGFSLLQRIRQQDRGTPLVMITGRSDRESVLSVRPLAISAYITKPFDVPKVLACIEQLLPEDATLLATAVSREELRDYLGRLSAADLDLPLLAGVKERLKLACQGVPLDFRELSEQWQHDPALCAYLIAAANSAAYGSGGQACVSLPEALKRLGGRTSLNLAVALALRQACGEDDSFPSLLLREHLEAAERLAEQVVILARQAGLDPAPLQVAALLHRMGELCVLLQSQKWASQGNSLDDRLLGQAIGDFAQPFALSLKSHWGLPMALRELIGAVYALPQVQVRREQVLMRLAAALCNGESAATVERLRRLAGFG</sequence>
<evidence type="ECO:0000259" key="8">
    <source>
        <dbReference type="PROSITE" id="PS51833"/>
    </source>
</evidence>
<gene>
    <name evidence="9" type="ORF">DMO17_14790</name>
</gene>
<dbReference type="PANTHER" id="PTHR48111">
    <property type="entry name" value="REGULATOR OF RPOS"/>
    <property type="match status" value="1"/>
</dbReference>
<dbReference type="GO" id="GO:0000156">
    <property type="term" value="F:phosphorelay response regulator activity"/>
    <property type="evidence" value="ECO:0007669"/>
    <property type="project" value="TreeGrafter"/>
</dbReference>
<dbReference type="AlphaFoldDB" id="A0A2V4KX03"/>
<dbReference type="SMART" id="SM00448">
    <property type="entry name" value="REC"/>
    <property type="match status" value="1"/>
</dbReference>
<evidence type="ECO:0000256" key="1">
    <source>
        <dbReference type="ARBA" id="ARBA00022553"/>
    </source>
</evidence>
<keyword evidence="1 6" id="KW-0597">Phosphoprotein</keyword>
<dbReference type="InterPro" id="IPR001789">
    <property type="entry name" value="Sig_transdc_resp-reg_receiver"/>
</dbReference>
<dbReference type="PROSITE" id="PS50110">
    <property type="entry name" value="RESPONSE_REGULATORY"/>
    <property type="match status" value="1"/>
</dbReference>
<dbReference type="Gene3D" id="1.10.3210.10">
    <property type="entry name" value="Hypothetical protein af1432"/>
    <property type="match status" value="1"/>
</dbReference>
<dbReference type="SUPFAM" id="SSF109604">
    <property type="entry name" value="HD-domain/PDEase-like"/>
    <property type="match status" value="1"/>
</dbReference>
<feature type="modified residue" description="4-aspartylphosphate" evidence="6">
    <location>
        <position position="53"/>
    </location>
</feature>
<dbReference type="InterPro" id="IPR013976">
    <property type="entry name" value="HDOD"/>
</dbReference>
<dbReference type="PANTHER" id="PTHR48111:SF4">
    <property type="entry name" value="DNA-BINDING DUAL TRANSCRIPTIONAL REGULATOR OMPR"/>
    <property type="match status" value="1"/>
</dbReference>
<comment type="caution">
    <text evidence="9">The sequence shown here is derived from an EMBL/GenBank/DDBJ whole genome shotgun (WGS) entry which is preliminary data.</text>
</comment>
<evidence type="ECO:0000256" key="4">
    <source>
        <dbReference type="ARBA" id="ARBA00023125"/>
    </source>
</evidence>
<dbReference type="EMBL" id="QJRX01000007">
    <property type="protein sequence ID" value="PYC22724.1"/>
    <property type="molecule type" value="Genomic_DNA"/>
</dbReference>
<organism evidence="9 10">
    <name type="scientific">Aquipseudomonas alcaligenes</name>
    <name type="common">Pseudomonas alcaligenes</name>
    <dbReference type="NCBI Taxonomy" id="43263"/>
    <lineage>
        <taxon>Bacteria</taxon>
        <taxon>Pseudomonadati</taxon>
        <taxon>Pseudomonadota</taxon>
        <taxon>Gammaproteobacteria</taxon>
        <taxon>Pseudomonadales</taxon>
        <taxon>Pseudomonadaceae</taxon>
        <taxon>Aquipseudomonas</taxon>
    </lineage>
</organism>
<dbReference type="InterPro" id="IPR039420">
    <property type="entry name" value="WalR-like"/>
</dbReference>